<name>A0AAN9JXT0_CANGL</name>
<proteinExistence type="predicted"/>
<evidence type="ECO:0000313" key="2">
    <source>
        <dbReference type="Proteomes" id="UP001367508"/>
    </source>
</evidence>
<dbReference type="AlphaFoldDB" id="A0AAN9JXT0"/>
<sequence length="148" mass="17128">MFELYSQRHSSNDHVAYHFTTIFQKESSSSRLNLWKPNQFIESERPKLCSLLVASCTPHTFPSRLYKNPPPVELSYGQRHLPLFPMIGYLGVFHHRKSENFREDEMQEAFSCRGLAGNQNSPPYALLEDSCKVIPKIFEAKDHSPSRV</sequence>
<dbReference type="EMBL" id="JAYMYQ010000011">
    <property type="protein sequence ID" value="KAK7306284.1"/>
    <property type="molecule type" value="Genomic_DNA"/>
</dbReference>
<dbReference type="Proteomes" id="UP001367508">
    <property type="component" value="Unassembled WGS sequence"/>
</dbReference>
<gene>
    <name evidence="1" type="ORF">VNO77_44211</name>
</gene>
<reference evidence="1 2" key="1">
    <citation type="submission" date="2024-01" db="EMBL/GenBank/DDBJ databases">
        <title>The genomes of 5 underutilized Papilionoideae crops provide insights into root nodulation and disease resistanc.</title>
        <authorList>
            <person name="Jiang F."/>
        </authorList>
    </citation>
    <scope>NUCLEOTIDE SEQUENCE [LARGE SCALE GENOMIC DNA]</scope>
    <source>
        <strain evidence="1">LVBAO_FW01</strain>
        <tissue evidence="1">Leaves</tissue>
    </source>
</reference>
<keyword evidence="2" id="KW-1185">Reference proteome</keyword>
<evidence type="ECO:0000313" key="1">
    <source>
        <dbReference type="EMBL" id="KAK7306284.1"/>
    </source>
</evidence>
<accession>A0AAN9JXT0</accession>
<protein>
    <submittedName>
        <fullName evidence="1">Uncharacterized protein</fullName>
    </submittedName>
</protein>
<organism evidence="1 2">
    <name type="scientific">Canavalia gladiata</name>
    <name type="common">Sword bean</name>
    <name type="synonym">Dolichos gladiatus</name>
    <dbReference type="NCBI Taxonomy" id="3824"/>
    <lineage>
        <taxon>Eukaryota</taxon>
        <taxon>Viridiplantae</taxon>
        <taxon>Streptophyta</taxon>
        <taxon>Embryophyta</taxon>
        <taxon>Tracheophyta</taxon>
        <taxon>Spermatophyta</taxon>
        <taxon>Magnoliopsida</taxon>
        <taxon>eudicotyledons</taxon>
        <taxon>Gunneridae</taxon>
        <taxon>Pentapetalae</taxon>
        <taxon>rosids</taxon>
        <taxon>fabids</taxon>
        <taxon>Fabales</taxon>
        <taxon>Fabaceae</taxon>
        <taxon>Papilionoideae</taxon>
        <taxon>50 kb inversion clade</taxon>
        <taxon>NPAAA clade</taxon>
        <taxon>indigoferoid/millettioid clade</taxon>
        <taxon>Phaseoleae</taxon>
        <taxon>Canavalia</taxon>
    </lineage>
</organism>
<comment type="caution">
    <text evidence="1">The sequence shown here is derived from an EMBL/GenBank/DDBJ whole genome shotgun (WGS) entry which is preliminary data.</text>
</comment>